<evidence type="ECO:0000256" key="1">
    <source>
        <dbReference type="SAM" id="MobiDB-lite"/>
    </source>
</evidence>
<reference evidence="2 3" key="1">
    <citation type="journal article" date="2023" name="BMC Biotechnol.">
        <title>Vitis rotundifolia cv Carlos genome sequencing.</title>
        <authorList>
            <person name="Huff M."/>
            <person name="Hulse-Kemp A."/>
            <person name="Scheffler B."/>
            <person name="Youngblood R."/>
            <person name="Simpson S."/>
            <person name="Babiker E."/>
            <person name="Staton M."/>
        </authorList>
    </citation>
    <scope>NUCLEOTIDE SEQUENCE [LARGE SCALE GENOMIC DNA]</scope>
    <source>
        <tissue evidence="2">Leaf</tissue>
    </source>
</reference>
<protein>
    <submittedName>
        <fullName evidence="2">Uncharacterized protein</fullName>
    </submittedName>
</protein>
<organism evidence="2 3">
    <name type="scientific">Vitis rotundifolia</name>
    <name type="common">Muscadine grape</name>
    <dbReference type="NCBI Taxonomy" id="103349"/>
    <lineage>
        <taxon>Eukaryota</taxon>
        <taxon>Viridiplantae</taxon>
        <taxon>Streptophyta</taxon>
        <taxon>Embryophyta</taxon>
        <taxon>Tracheophyta</taxon>
        <taxon>Spermatophyta</taxon>
        <taxon>Magnoliopsida</taxon>
        <taxon>eudicotyledons</taxon>
        <taxon>Gunneridae</taxon>
        <taxon>Pentapetalae</taxon>
        <taxon>rosids</taxon>
        <taxon>Vitales</taxon>
        <taxon>Vitaceae</taxon>
        <taxon>Viteae</taxon>
        <taxon>Vitis</taxon>
    </lineage>
</organism>
<evidence type="ECO:0000313" key="2">
    <source>
        <dbReference type="EMBL" id="KAJ9693409.1"/>
    </source>
</evidence>
<dbReference type="Proteomes" id="UP001168098">
    <property type="component" value="Unassembled WGS sequence"/>
</dbReference>
<name>A0AA38ZR36_VITRO</name>
<feature type="region of interest" description="Disordered" evidence="1">
    <location>
        <begin position="238"/>
        <end position="284"/>
    </location>
</feature>
<sequence>MSEEALRTSNKGKRPIIEESFEVCKKATFDRSSFTTPKLAQRFHLHFANWTIIQGRNIDFAKLSYFHFDVLFVRMSWLPIVSVKEIFYPRVVKCFYSNMTFKDEGPISTMINGILEIPNEGVCLYEAKKWPRVEGFKPAEAIQRLCGYLRSSRPTSHSLTVLSHILQHMISYIFIPKGGPCSNSEDSVFPYGMFVTKIVKYFNVNLRNKKDGKKLKSFDTYDRVSLWRMHLSSVLPSEVDVSSDNGPSQDKEYENQDVEGRTSENANVTRIPSTGGVRARADANHPSQIAKNDAKASDNLNAQISSLGTCLEEMTLANDRRLTSLENHIDGFHEEFREGMQVIQGQHDEMMVFLQSHFPLHGPDHI</sequence>
<proteinExistence type="predicted"/>
<feature type="compositionally biased region" description="Polar residues" evidence="1">
    <location>
        <begin position="263"/>
        <end position="272"/>
    </location>
</feature>
<dbReference type="AlphaFoldDB" id="A0AA38ZR36"/>
<comment type="caution">
    <text evidence="2">The sequence shown here is derived from an EMBL/GenBank/DDBJ whole genome shotgun (WGS) entry which is preliminary data.</text>
</comment>
<evidence type="ECO:0000313" key="3">
    <source>
        <dbReference type="Proteomes" id="UP001168098"/>
    </source>
</evidence>
<dbReference type="EMBL" id="JARBHA010000009">
    <property type="protein sequence ID" value="KAJ9693409.1"/>
    <property type="molecule type" value="Genomic_DNA"/>
</dbReference>
<accession>A0AA38ZR36</accession>
<gene>
    <name evidence="2" type="ORF">PVL29_012259</name>
</gene>
<keyword evidence="3" id="KW-1185">Reference proteome</keyword>
<feature type="compositionally biased region" description="Basic and acidic residues" evidence="1">
    <location>
        <begin position="249"/>
        <end position="262"/>
    </location>
</feature>